<dbReference type="Proteomes" id="UP001357223">
    <property type="component" value="Chromosome"/>
</dbReference>
<feature type="coiled-coil region" evidence="1">
    <location>
        <begin position="14"/>
        <end position="41"/>
    </location>
</feature>
<evidence type="ECO:0000256" key="1">
    <source>
        <dbReference type="SAM" id="Coils"/>
    </source>
</evidence>
<organism evidence="2 3">
    <name type="scientific">Niallia oryzisoli</name>
    <dbReference type="NCBI Taxonomy" id="1737571"/>
    <lineage>
        <taxon>Bacteria</taxon>
        <taxon>Bacillati</taxon>
        <taxon>Bacillota</taxon>
        <taxon>Bacilli</taxon>
        <taxon>Bacillales</taxon>
        <taxon>Bacillaceae</taxon>
        <taxon>Niallia</taxon>
    </lineage>
</organism>
<dbReference type="EMBL" id="CP137640">
    <property type="protein sequence ID" value="WVX82034.1"/>
    <property type="molecule type" value="Genomic_DNA"/>
</dbReference>
<accession>A0ABZ2CE30</accession>
<evidence type="ECO:0000313" key="2">
    <source>
        <dbReference type="EMBL" id="WVX82034.1"/>
    </source>
</evidence>
<sequence length="62" mass="7314">MGANITLLWDGRVLDRKAVHIDFLEQKMDDIESQKTSVSQKPTDVFFLYMGGWIRNLEHQYK</sequence>
<proteinExistence type="predicted"/>
<dbReference type="RefSeq" id="WP_338450938.1">
    <property type="nucleotide sequence ID" value="NZ_CP137640.1"/>
</dbReference>
<keyword evidence="3" id="KW-1185">Reference proteome</keyword>
<evidence type="ECO:0000313" key="3">
    <source>
        <dbReference type="Proteomes" id="UP001357223"/>
    </source>
</evidence>
<name>A0ABZ2CE30_9BACI</name>
<gene>
    <name evidence="2" type="ORF">R4Z09_03180</name>
</gene>
<protein>
    <submittedName>
        <fullName evidence="2">Uncharacterized protein</fullName>
    </submittedName>
</protein>
<reference evidence="2 3" key="1">
    <citation type="submission" date="2023-10" db="EMBL/GenBank/DDBJ databases">
        <title>Niallia locisalis sp.nov. isolated from a salt pond sample.</title>
        <authorList>
            <person name="Li X.-J."/>
            <person name="Dong L."/>
        </authorList>
    </citation>
    <scope>NUCLEOTIDE SEQUENCE [LARGE SCALE GENOMIC DNA]</scope>
    <source>
        <strain evidence="2 3">DSM 29761</strain>
    </source>
</reference>
<keyword evidence="1" id="KW-0175">Coiled coil</keyword>